<dbReference type="CDD" id="cd02976">
    <property type="entry name" value="NrdH"/>
    <property type="match status" value="1"/>
</dbReference>
<dbReference type="GO" id="GO:0009055">
    <property type="term" value="F:electron transfer activity"/>
    <property type="evidence" value="ECO:0007669"/>
    <property type="project" value="TreeGrafter"/>
</dbReference>
<dbReference type="SUPFAM" id="SSF52833">
    <property type="entry name" value="Thioredoxin-like"/>
    <property type="match status" value="1"/>
</dbReference>
<dbReference type="InterPro" id="IPR036249">
    <property type="entry name" value="Thioredoxin-like_sf"/>
</dbReference>
<evidence type="ECO:0000259" key="1">
    <source>
        <dbReference type="Pfam" id="PF00462"/>
    </source>
</evidence>
<dbReference type="InterPro" id="IPR002109">
    <property type="entry name" value="Glutaredoxin"/>
</dbReference>
<dbReference type="InterPro" id="IPR051548">
    <property type="entry name" value="Grx-like_ET"/>
</dbReference>
<dbReference type="NCBIfam" id="TIGR02200">
    <property type="entry name" value="GlrX_actino"/>
    <property type="match status" value="1"/>
</dbReference>
<dbReference type="PANTHER" id="PTHR34386:SF1">
    <property type="entry name" value="GLUTAREDOXIN-LIKE PROTEIN NRDH"/>
    <property type="match status" value="1"/>
</dbReference>
<feature type="domain" description="Glutaredoxin" evidence="1">
    <location>
        <begin position="5"/>
        <end position="59"/>
    </location>
</feature>
<dbReference type="InterPro" id="IPR011915">
    <property type="entry name" value="GlrX_actino"/>
</dbReference>
<gene>
    <name evidence="2" type="ORF">UFOPK1740_00852</name>
</gene>
<dbReference type="PROSITE" id="PS51354">
    <property type="entry name" value="GLUTAREDOXIN_2"/>
    <property type="match status" value="1"/>
</dbReference>
<dbReference type="AlphaFoldDB" id="A0A6J6ETZ4"/>
<organism evidence="2">
    <name type="scientific">freshwater metagenome</name>
    <dbReference type="NCBI Taxonomy" id="449393"/>
    <lineage>
        <taxon>unclassified sequences</taxon>
        <taxon>metagenomes</taxon>
        <taxon>ecological metagenomes</taxon>
    </lineage>
</organism>
<dbReference type="EMBL" id="CAEZTU010000039">
    <property type="protein sequence ID" value="CAB4579971.1"/>
    <property type="molecule type" value="Genomic_DNA"/>
</dbReference>
<dbReference type="PANTHER" id="PTHR34386">
    <property type="entry name" value="GLUTAREDOXIN"/>
    <property type="match status" value="1"/>
</dbReference>
<dbReference type="Gene3D" id="3.40.30.10">
    <property type="entry name" value="Glutaredoxin"/>
    <property type="match status" value="1"/>
</dbReference>
<dbReference type="Pfam" id="PF00462">
    <property type="entry name" value="Glutaredoxin"/>
    <property type="match status" value="1"/>
</dbReference>
<sequence length="79" mass="8647">MTQLTMYSTQWCGYCQRLKAQLGREGITFTEIDIEHDAEAAALVEKVNGGNRTVPTVVYEDGTAVTNPSLGQVKEKLGL</sequence>
<protein>
    <submittedName>
        <fullName evidence="2">Unannotated protein</fullName>
    </submittedName>
</protein>
<proteinExistence type="predicted"/>
<evidence type="ECO:0000313" key="2">
    <source>
        <dbReference type="EMBL" id="CAB4579971.1"/>
    </source>
</evidence>
<name>A0A6J6ETZ4_9ZZZZ</name>
<dbReference type="GO" id="GO:0045454">
    <property type="term" value="P:cell redox homeostasis"/>
    <property type="evidence" value="ECO:0007669"/>
    <property type="project" value="TreeGrafter"/>
</dbReference>
<reference evidence="2" key="1">
    <citation type="submission" date="2020-05" db="EMBL/GenBank/DDBJ databases">
        <authorList>
            <person name="Chiriac C."/>
            <person name="Salcher M."/>
            <person name="Ghai R."/>
            <person name="Kavagutti S V."/>
        </authorList>
    </citation>
    <scope>NUCLEOTIDE SEQUENCE</scope>
</reference>
<accession>A0A6J6ETZ4</accession>